<evidence type="ECO:0000256" key="1">
    <source>
        <dbReference type="SAM" id="Phobius"/>
    </source>
</evidence>
<keyword evidence="1" id="KW-0472">Membrane</keyword>
<sequence length="99" mass="11073">MNNKNNVASALKIGAIVIFCIGLIYAFTIATEYGDYNYYGEQRMSFTVFFSTLIGFATPCAILFGIGELIQINHDNRNYLASMSGSSRTRVRENEIENP</sequence>
<dbReference type="RefSeq" id="WP_307410002.1">
    <property type="nucleotide sequence ID" value="NZ_JAUSUR010000006.1"/>
</dbReference>
<gene>
    <name evidence="2" type="ORF">J2S15_003163</name>
</gene>
<feature type="transmembrane region" description="Helical" evidence="1">
    <location>
        <begin position="7"/>
        <end position="28"/>
    </location>
</feature>
<feature type="transmembrane region" description="Helical" evidence="1">
    <location>
        <begin position="48"/>
        <end position="70"/>
    </location>
</feature>
<evidence type="ECO:0000313" key="2">
    <source>
        <dbReference type="EMBL" id="MDQ0362409.1"/>
    </source>
</evidence>
<reference evidence="2 3" key="1">
    <citation type="submission" date="2023-07" db="EMBL/GenBank/DDBJ databases">
        <title>Genomic Encyclopedia of Type Strains, Phase IV (KMG-IV): sequencing the most valuable type-strain genomes for metagenomic binning, comparative biology and taxonomic classification.</title>
        <authorList>
            <person name="Goeker M."/>
        </authorList>
    </citation>
    <scope>NUCLEOTIDE SEQUENCE [LARGE SCALE GENOMIC DNA]</scope>
    <source>
        <strain evidence="2 3">DSM 16784</strain>
    </source>
</reference>
<accession>A0ABU0E689</accession>
<keyword evidence="1" id="KW-0812">Transmembrane</keyword>
<dbReference type="EMBL" id="JAUSUR010000006">
    <property type="protein sequence ID" value="MDQ0362409.1"/>
    <property type="molecule type" value="Genomic_DNA"/>
</dbReference>
<keyword evidence="1" id="KW-1133">Transmembrane helix</keyword>
<organism evidence="2 3">
    <name type="scientific">Breznakia pachnodae</name>
    <dbReference type="NCBI Taxonomy" id="265178"/>
    <lineage>
        <taxon>Bacteria</taxon>
        <taxon>Bacillati</taxon>
        <taxon>Bacillota</taxon>
        <taxon>Erysipelotrichia</taxon>
        <taxon>Erysipelotrichales</taxon>
        <taxon>Erysipelotrichaceae</taxon>
        <taxon>Breznakia</taxon>
    </lineage>
</organism>
<dbReference type="Proteomes" id="UP001230220">
    <property type="component" value="Unassembled WGS sequence"/>
</dbReference>
<comment type="caution">
    <text evidence="2">The sequence shown here is derived from an EMBL/GenBank/DDBJ whole genome shotgun (WGS) entry which is preliminary data.</text>
</comment>
<keyword evidence="3" id="KW-1185">Reference proteome</keyword>
<proteinExistence type="predicted"/>
<protein>
    <submittedName>
        <fullName evidence="2">Amino acid transporter</fullName>
    </submittedName>
</protein>
<evidence type="ECO:0000313" key="3">
    <source>
        <dbReference type="Proteomes" id="UP001230220"/>
    </source>
</evidence>
<name>A0ABU0E689_9FIRM</name>